<dbReference type="Gene3D" id="1.20.1250.20">
    <property type="entry name" value="MFS general substrate transporter like domains"/>
    <property type="match status" value="1"/>
</dbReference>
<keyword evidence="5 6" id="KW-0472">Membrane</keyword>
<comment type="subcellular location">
    <subcellularLocation>
        <location evidence="1">Membrane</location>
        <topology evidence="1">Multi-pass membrane protein</topology>
    </subcellularLocation>
</comment>
<accession>A0A8S8XCR8</accession>
<evidence type="ECO:0000256" key="6">
    <source>
        <dbReference type="SAM" id="Phobius"/>
    </source>
</evidence>
<proteinExistence type="predicted"/>
<reference evidence="8" key="1">
    <citation type="submission" date="2021-02" db="EMBL/GenBank/DDBJ databases">
        <title>Genome sequence of Rhodospirillales sp. strain TMPK1 isolated from soil.</title>
        <authorList>
            <person name="Nakai R."/>
            <person name="Kusada H."/>
            <person name="Tamaki H."/>
        </authorList>
    </citation>
    <scope>NUCLEOTIDE SEQUENCE</scope>
    <source>
        <strain evidence="8">TMPK1</strain>
    </source>
</reference>
<keyword evidence="4 6" id="KW-1133">Transmembrane helix</keyword>
<feature type="transmembrane region" description="Helical" evidence="6">
    <location>
        <begin position="224"/>
        <end position="243"/>
    </location>
</feature>
<dbReference type="PANTHER" id="PTHR23505:SF79">
    <property type="entry name" value="PROTEIN SPINSTER"/>
    <property type="match status" value="1"/>
</dbReference>
<feature type="transmembrane region" description="Helical" evidence="6">
    <location>
        <begin position="76"/>
        <end position="99"/>
    </location>
</feature>
<feature type="domain" description="Major facilitator superfamily (MFS) profile" evidence="7">
    <location>
        <begin position="8"/>
        <end position="410"/>
    </location>
</feature>
<feature type="transmembrane region" description="Helical" evidence="6">
    <location>
        <begin position="353"/>
        <end position="373"/>
    </location>
</feature>
<dbReference type="InterPro" id="IPR011701">
    <property type="entry name" value="MFS"/>
</dbReference>
<comment type="caution">
    <text evidence="8">The sequence shown here is derived from an EMBL/GenBank/DDBJ whole genome shotgun (WGS) entry which is preliminary data.</text>
</comment>
<protein>
    <submittedName>
        <fullName evidence="8">MFS transporter</fullName>
    </submittedName>
</protein>
<feature type="transmembrane region" description="Helical" evidence="6">
    <location>
        <begin position="263"/>
        <end position="283"/>
    </location>
</feature>
<sequence length="428" mass="44814">MSNAPTRLAIALFLGCFVLGQADKQVMGLLALPVQQEFRLSDSQLGLLQGVAFAMAYAIGGVPIAHLLDRGRRVRIAAICVGLWSVATILCGVAGSFAMLFALRAATAIAEAGLPPAFFSILSQSGNRRQIARSTSVFMLAPFVGGGLVLVLGGLVLRFAAGQDDWPAPWRVVFFAVGVPGLLLAPLLAAFVREPARAPVNHATTPSLRGVVAAIFVRSRFLRLYYLALLIFTVFLYAVVAWYPAYLARQFGLSPAEAGRNAGLTYLVAGVLGTLSVGLLATLRRDTTVRSIVRGYFAVGLLLIPATIALTMVATVQWSLLLYGVYAFLSAAIVASMAVPIQLSLGNAMLARGFAIFSLLTSALGGSIGPLVVGVLSDRAGMSLAQALAVTGGVSMSVAALLFLLCWRSAAEEPQMPRADAAARAACS</sequence>
<feature type="transmembrane region" description="Helical" evidence="6">
    <location>
        <begin position="172"/>
        <end position="192"/>
    </location>
</feature>
<keyword evidence="2" id="KW-0813">Transport</keyword>
<dbReference type="InterPro" id="IPR020846">
    <property type="entry name" value="MFS_dom"/>
</dbReference>
<evidence type="ECO:0000313" key="8">
    <source>
        <dbReference type="EMBL" id="GIL39651.1"/>
    </source>
</evidence>
<dbReference type="SUPFAM" id="SSF103473">
    <property type="entry name" value="MFS general substrate transporter"/>
    <property type="match status" value="1"/>
</dbReference>
<keyword evidence="3 6" id="KW-0812">Transmembrane</keyword>
<dbReference type="EMBL" id="BOPV01000001">
    <property type="protein sequence ID" value="GIL39651.1"/>
    <property type="molecule type" value="Genomic_DNA"/>
</dbReference>
<feature type="transmembrane region" description="Helical" evidence="6">
    <location>
        <begin position="320"/>
        <end position="341"/>
    </location>
</feature>
<dbReference type="InterPro" id="IPR036259">
    <property type="entry name" value="MFS_trans_sf"/>
</dbReference>
<evidence type="ECO:0000256" key="3">
    <source>
        <dbReference type="ARBA" id="ARBA00022692"/>
    </source>
</evidence>
<keyword evidence="9" id="KW-1185">Reference proteome</keyword>
<evidence type="ECO:0000256" key="2">
    <source>
        <dbReference type="ARBA" id="ARBA00022448"/>
    </source>
</evidence>
<organism evidence="8 9">
    <name type="scientific">Roseiterribacter gracilis</name>
    <dbReference type="NCBI Taxonomy" id="2812848"/>
    <lineage>
        <taxon>Bacteria</taxon>
        <taxon>Pseudomonadati</taxon>
        <taxon>Pseudomonadota</taxon>
        <taxon>Alphaproteobacteria</taxon>
        <taxon>Rhodospirillales</taxon>
        <taxon>Roseiterribacteraceae</taxon>
        <taxon>Roseiterribacter</taxon>
    </lineage>
</organism>
<evidence type="ECO:0000313" key="9">
    <source>
        <dbReference type="Proteomes" id="UP000681075"/>
    </source>
</evidence>
<feature type="transmembrane region" description="Helical" evidence="6">
    <location>
        <begin position="295"/>
        <end position="314"/>
    </location>
</feature>
<feature type="transmembrane region" description="Helical" evidence="6">
    <location>
        <begin position="105"/>
        <end position="125"/>
    </location>
</feature>
<dbReference type="GO" id="GO:0016020">
    <property type="term" value="C:membrane"/>
    <property type="evidence" value="ECO:0007669"/>
    <property type="project" value="UniProtKB-SubCell"/>
</dbReference>
<dbReference type="InterPro" id="IPR044770">
    <property type="entry name" value="MFS_spinster-like"/>
</dbReference>
<dbReference type="PANTHER" id="PTHR23505">
    <property type="entry name" value="SPINSTER"/>
    <property type="match status" value="1"/>
</dbReference>
<name>A0A8S8XCR8_9PROT</name>
<evidence type="ECO:0000256" key="1">
    <source>
        <dbReference type="ARBA" id="ARBA00004141"/>
    </source>
</evidence>
<dbReference type="RefSeq" id="WP_420242754.1">
    <property type="nucleotide sequence ID" value="NZ_BOPV01000001.1"/>
</dbReference>
<dbReference type="GO" id="GO:0022857">
    <property type="term" value="F:transmembrane transporter activity"/>
    <property type="evidence" value="ECO:0007669"/>
    <property type="project" value="InterPro"/>
</dbReference>
<feature type="transmembrane region" description="Helical" evidence="6">
    <location>
        <begin position="385"/>
        <end position="407"/>
    </location>
</feature>
<feature type="transmembrane region" description="Helical" evidence="6">
    <location>
        <begin position="46"/>
        <end position="64"/>
    </location>
</feature>
<dbReference type="PROSITE" id="PS50850">
    <property type="entry name" value="MFS"/>
    <property type="match status" value="1"/>
</dbReference>
<evidence type="ECO:0000259" key="7">
    <source>
        <dbReference type="PROSITE" id="PS50850"/>
    </source>
</evidence>
<dbReference type="Proteomes" id="UP000681075">
    <property type="component" value="Unassembled WGS sequence"/>
</dbReference>
<dbReference type="AlphaFoldDB" id="A0A8S8XCR8"/>
<evidence type="ECO:0000256" key="5">
    <source>
        <dbReference type="ARBA" id="ARBA00023136"/>
    </source>
</evidence>
<dbReference type="Pfam" id="PF07690">
    <property type="entry name" value="MFS_1"/>
    <property type="match status" value="1"/>
</dbReference>
<evidence type="ECO:0000256" key="4">
    <source>
        <dbReference type="ARBA" id="ARBA00022989"/>
    </source>
</evidence>
<gene>
    <name evidence="8" type="primary">exuT</name>
    <name evidence="8" type="ORF">TMPK1_18880</name>
</gene>
<feature type="transmembrane region" description="Helical" evidence="6">
    <location>
        <begin position="137"/>
        <end position="160"/>
    </location>
</feature>